<feature type="coiled-coil region" evidence="1">
    <location>
        <begin position="334"/>
        <end position="361"/>
    </location>
</feature>
<evidence type="ECO:0000313" key="3">
    <source>
        <dbReference type="EMBL" id="PTL86333.1"/>
    </source>
</evidence>
<sequence length="362" mass="40090">MPRIKEVYILPSGTKAYPNSNISSSSYNNLLEDLAFDNNNPRPISSGGTSATNISQARINLGLDDASNLTKGIISEQLLPFQPVQQGGGIGQKNNKIYLGWNGSDISLQVDISQMGEIWTSKLAPMALRNLVNYANTADSIIYTSSSNQYASAPLSPFMRQLFACEDYQKLQEGIFKYGIKFYKDSRTIFEFTDDGDIICDKRPKTVWQGIDSVQSVADSTAKSLKDSWINNTNIINIMRAPGYIHFDTDKGALGCSYFSSDERLKHVHGSSTCSAVDVFDKLDFIDFNYLPTSGMDSSLRHPIGFSANNLQKINPILVNKIGDYVVPNTSVIITYLAKAVQELSQEIKELRNNITDKHDSS</sequence>
<comment type="caution">
    <text evidence="3">The sequence shown here is derived from an EMBL/GenBank/DDBJ whole genome shotgun (WGS) entry which is preliminary data.</text>
</comment>
<proteinExistence type="predicted"/>
<feature type="domain" description="Peptidase S74" evidence="2">
    <location>
        <begin position="261"/>
        <end position="355"/>
    </location>
</feature>
<evidence type="ECO:0000256" key="1">
    <source>
        <dbReference type="SAM" id="Coils"/>
    </source>
</evidence>
<dbReference type="InterPro" id="IPR030392">
    <property type="entry name" value="S74_ICA"/>
</dbReference>
<accession>A0A2T4VX34</accession>
<reference evidence="4" key="1">
    <citation type="submission" date="2018-02" db="EMBL/GenBank/DDBJ databases">
        <title>Genome sequence of Candidatus Liberibacter europaeus.</title>
        <authorList>
            <person name="Frampton R.A."/>
            <person name="Thompson S.M."/>
            <person name="David C."/>
            <person name="Addison S.M."/>
            <person name="Smith G.R."/>
        </authorList>
    </citation>
    <scope>NUCLEOTIDE SEQUENCE [LARGE SCALE GENOMIC DNA]</scope>
</reference>
<evidence type="ECO:0000259" key="2">
    <source>
        <dbReference type="PROSITE" id="PS51688"/>
    </source>
</evidence>
<dbReference type="Proteomes" id="UP000240811">
    <property type="component" value="Unassembled WGS sequence"/>
</dbReference>
<protein>
    <recommendedName>
        <fullName evidence="2">Peptidase S74 domain-containing protein</fullName>
    </recommendedName>
</protein>
<organism evidence="3 4">
    <name type="scientific">Candidatus Liberibacter europaeus</name>
    <dbReference type="NCBI Taxonomy" id="744859"/>
    <lineage>
        <taxon>Bacteria</taxon>
        <taxon>Pseudomonadati</taxon>
        <taxon>Pseudomonadota</taxon>
        <taxon>Alphaproteobacteria</taxon>
        <taxon>Hyphomicrobiales</taxon>
        <taxon>Rhizobiaceae</taxon>
        <taxon>Liberibacter</taxon>
    </lineage>
</organism>
<evidence type="ECO:0000313" key="4">
    <source>
        <dbReference type="Proteomes" id="UP000240811"/>
    </source>
</evidence>
<name>A0A2T4VX34_9HYPH</name>
<keyword evidence="1" id="KW-0175">Coiled coil</keyword>
<dbReference type="PROSITE" id="PS51688">
    <property type="entry name" value="ICA"/>
    <property type="match status" value="1"/>
</dbReference>
<dbReference type="EMBL" id="PSQJ01000004">
    <property type="protein sequence ID" value="PTL86333.1"/>
    <property type="molecule type" value="Genomic_DNA"/>
</dbReference>
<gene>
    <name evidence="3" type="ORF">C4617_03775</name>
</gene>
<dbReference type="AlphaFoldDB" id="A0A2T4VX34"/>